<dbReference type="Proteomes" id="UP000605676">
    <property type="component" value="Unassembled WGS sequence"/>
</dbReference>
<keyword evidence="2" id="KW-1185">Reference proteome</keyword>
<dbReference type="RefSeq" id="WP_200464451.1">
    <property type="nucleotide sequence ID" value="NZ_JAENRR010000013.1"/>
</dbReference>
<comment type="caution">
    <text evidence="1">The sequence shown here is derived from an EMBL/GenBank/DDBJ whole genome shotgun (WGS) entry which is preliminary data.</text>
</comment>
<proteinExistence type="predicted"/>
<gene>
    <name evidence="1" type="ORF">JIV24_07745</name>
</gene>
<protein>
    <submittedName>
        <fullName evidence="1">DUF4251 domain-containing protein</fullName>
    </submittedName>
</protein>
<evidence type="ECO:0000313" key="2">
    <source>
        <dbReference type="Proteomes" id="UP000605676"/>
    </source>
</evidence>
<dbReference type="Gene3D" id="2.40.128.410">
    <property type="match status" value="1"/>
</dbReference>
<sequence>MKKILIFSLIFSFTLIVFGQEVEEKKLTRKERRALHKQQQKELSEQMALVLSIAIDGKQWVLEANTLQNKRGSSVNVNSSLNFIAIEGEEAFVQLGSNTGMGQNGVGGVSVRGKVTKYEVKKNEKKGTYFITVYVTSALGSFDIRLDCNSDGQIANATVQGNSSRRVQYRGIIVPIPQSSVYKGTPVI</sequence>
<dbReference type="Pfam" id="PF14059">
    <property type="entry name" value="DUF4251"/>
    <property type="match status" value="1"/>
</dbReference>
<dbReference type="InterPro" id="IPR025347">
    <property type="entry name" value="DUF4251"/>
</dbReference>
<organism evidence="1 2">
    <name type="scientific">Carboxylicivirga marina</name>
    <dbReference type="NCBI Taxonomy" id="2800988"/>
    <lineage>
        <taxon>Bacteria</taxon>
        <taxon>Pseudomonadati</taxon>
        <taxon>Bacteroidota</taxon>
        <taxon>Bacteroidia</taxon>
        <taxon>Marinilabiliales</taxon>
        <taxon>Marinilabiliaceae</taxon>
        <taxon>Carboxylicivirga</taxon>
    </lineage>
</organism>
<name>A0ABS1HIV0_9BACT</name>
<evidence type="ECO:0000313" key="1">
    <source>
        <dbReference type="EMBL" id="MBK3517228.1"/>
    </source>
</evidence>
<accession>A0ABS1HIV0</accession>
<dbReference type="EMBL" id="JAENRR010000013">
    <property type="protein sequence ID" value="MBK3517228.1"/>
    <property type="molecule type" value="Genomic_DNA"/>
</dbReference>
<reference evidence="1 2" key="1">
    <citation type="submission" date="2021-01" db="EMBL/GenBank/DDBJ databases">
        <title>Carboxyliciviraga sp.nov., isolated from coastal sediments.</title>
        <authorList>
            <person name="Lu D."/>
            <person name="Zhang T."/>
        </authorList>
    </citation>
    <scope>NUCLEOTIDE SEQUENCE [LARGE SCALE GENOMIC DNA]</scope>
    <source>
        <strain evidence="1 2">N1Y132</strain>
    </source>
</reference>